<dbReference type="SUPFAM" id="SSF55729">
    <property type="entry name" value="Acyl-CoA N-acyltransferases (Nat)"/>
    <property type="match status" value="1"/>
</dbReference>
<evidence type="ECO:0000256" key="1">
    <source>
        <dbReference type="ARBA" id="ARBA00022679"/>
    </source>
</evidence>
<dbReference type="RefSeq" id="WP_073398886.1">
    <property type="nucleotide sequence ID" value="NZ_FQTV01000002.1"/>
</dbReference>
<keyword evidence="2" id="KW-0012">Acyltransferase</keyword>
<feature type="domain" description="N-acetyltransferase" evidence="3">
    <location>
        <begin position="4"/>
        <end position="161"/>
    </location>
</feature>
<dbReference type="STRING" id="1297750.SAMN05444405_10267"/>
<dbReference type="AlphaFoldDB" id="A0A1M4UEX2"/>
<dbReference type="InterPro" id="IPR000182">
    <property type="entry name" value="GNAT_dom"/>
</dbReference>
<name>A0A1M4UEX2_9BACE</name>
<dbReference type="Gene3D" id="3.40.630.30">
    <property type="match status" value="1"/>
</dbReference>
<dbReference type="CDD" id="cd04301">
    <property type="entry name" value="NAT_SF"/>
    <property type="match status" value="1"/>
</dbReference>
<keyword evidence="5" id="KW-1185">Reference proteome</keyword>
<dbReference type="GO" id="GO:0016747">
    <property type="term" value="F:acyltransferase activity, transferring groups other than amino-acyl groups"/>
    <property type="evidence" value="ECO:0007669"/>
    <property type="project" value="InterPro"/>
</dbReference>
<protein>
    <submittedName>
        <fullName evidence="4">Phosphinothricin acetyltransferase</fullName>
    </submittedName>
</protein>
<reference evidence="4 5" key="1">
    <citation type="submission" date="2016-11" db="EMBL/GenBank/DDBJ databases">
        <authorList>
            <person name="Jaros S."/>
            <person name="Januszkiewicz K."/>
            <person name="Wedrychowicz H."/>
        </authorList>
    </citation>
    <scope>NUCLEOTIDE SEQUENCE [LARGE SCALE GENOMIC DNA]</scope>
    <source>
        <strain evidence="4 5">DSM 26991</strain>
    </source>
</reference>
<dbReference type="OrthoDB" id="9799096at2"/>
<dbReference type="Pfam" id="PF00583">
    <property type="entry name" value="Acetyltransf_1"/>
    <property type="match status" value="1"/>
</dbReference>
<dbReference type="PROSITE" id="PS51186">
    <property type="entry name" value="GNAT"/>
    <property type="match status" value="1"/>
</dbReference>
<evidence type="ECO:0000313" key="4">
    <source>
        <dbReference type="EMBL" id="SHE55332.1"/>
    </source>
</evidence>
<evidence type="ECO:0000313" key="5">
    <source>
        <dbReference type="Proteomes" id="UP000184509"/>
    </source>
</evidence>
<dbReference type="EMBL" id="FQTV01000002">
    <property type="protein sequence ID" value="SHE55332.1"/>
    <property type="molecule type" value="Genomic_DNA"/>
</dbReference>
<proteinExistence type="predicted"/>
<evidence type="ECO:0000256" key="2">
    <source>
        <dbReference type="ARBA" id="ARBA00023315"/>
    </source>
</evidence>
<evidence type="ECO:0000259" key="3">
    <source>
        <dbReference type="PROSITE" id="PS51186"/>
    </source>
</evidence>
<gene>
    <name evidence="4" type="ORF">SAMN05444405_10267</name>
</gene>
<keyword evidence="1 4" id="KW-0808">Transferase</keyword>
<accession>A0A1M4UEX2</accession>
<dbReference type="PANTHER" id="PTHR43072:SF23">
    <property type="entry name" value="UPF0039 PROTEIN C11D3.02C"/>
    <property type="match status" value="1"/>
</dbReference>
<organism evidence="4 5">
    <name type="scientific">Bacteroides luti</name>
    <dbReference type="NCBI Taxonomy" id="1297750"/>
    <lineage>
        <taxon>Bacteria</taxon>
        <taxon>Pseudomonadati</taxon>
        <taxon>Bacteroidota</taxon>
        <taxon>Bacteroidia</taxon>
        <taxon>Bacteroidales</taxon>
        <taxon>Bacteroidaceae</taxon>
        <taxon>Bacteroides</taxon>
    </lineage>
</organism>
<sequence length="165" mass="19188">MNQLKFVEIEEEDLTFVKEMYDYYTLNTTVVYSIDPVPMEDIRSFVPVKDPLYRSFMLLTPEGEKCGFCYFNKFKPRAAFSVSVEITIYLKPGFEGRGYGTEALLRLEDYVREGGFTNIVALISGDNMVSRHLFEKCGYTCSGNLKNVARKFDQYLDLMFYQKEV</sequence>
<dbReference type="Proteomes" id="UP000184509">
    <property type="component" value="Unassembled WGS sequence"/>
</dbReference>
<dbReference type="InterPro" id="IPR016181">
    <property type="entry name" value="Acyl_CoA_acyltransferase"/>
</dbReference>
<dbReference type="PANTHER" id="PTHR43072">
    <property type="entry name" value="N-ACETYLTRANSFERASE"/>
    <property type="match status" value="1"/>
</dbReference>